<evidence type="ECO:0000313" key="4">
    <source>
        <dbReference type="Proteomes" id="UP000290191"/>
    </source>
</evidence>
<evidence type="ECO:0000256" key="2">
    <source>
        <dbReference type="ARBA" id="ARBA00023033"/>
    </source>
</evidence>
<dbReference type="AlphaFoldDB" id="A0A4Q0XXE9"/>
<dbReference type="OrthoDB" id="9806768at2"/>
<dbReference type="Gene3D" id="1.10.620.20">
    <property type="entry name" value="Ribonucleotide Reductase, subunit A"/>
    <property type="match status" value="1"/>
</dbReference>
<comment type="caution">
    <text evidence="3">The sequence shown here is derived from an EMBL/GenBank/DDBJ whole genome shotgun (WGS) entry which is preliminary data.</text>
</comment>
<dbReference type="Proteomes" id="UP000290191">
    <property type="component" value="Unassembled WGS sequence"/>
</dbReference>
<proteinExistence type="predicted"/>
<dbReference type="InterPro" id="IPR003430">
    <property type="entry name" value="Phenol_Hydrox"/>
</dbReference>
<dbReference type="PIRSF" id="PIRSF000040">
    <property type="entry name" value="MMOH_comp"/>
    <property type="match status" value="1"/>
</dbReference>
<reference evidence="3 4" key="1">
    <citation type="submission" date="2017-10" db="EMBL/GenBank/DDBJ databases">
        <title>Genomics of the genus Arcobacter.</title>
        <authorList>
            <person name="Perez-Cataluna A."/>
            <person name="Figueras M.J."/>
        </authorList>
    </citation>
    <scope>NUCLEOTIDE SEQUENCE [LARGE SCALE GENOMIC DNA]</scope>
    <source>
        <strain evidence="3 4">DSM 24636</strain>
    </source>
</reference>
<accession>A0A4Q0XXE9</accession>
<dbReference type="SUPFAM" id="SSF47240">
    <property type="entry name" value="Ferritin-like"/>
    <property type="match status" value="1"/>
</dbReference>
<organism evidence="3 4">
    <name type="scientific">Halarcobacter anaerophilus</name>
    <dbReference type="NCBI Taxonomy" id="877500"/>
    <lineage>
        <taxon>Bacteria</taxon>
        <taxon>Pseudomonadati</taxon>
        <taxon>Campylobacterota</taxon>
        <taxon>Epsilonproteobacteria</taxon>
        <taxon>Campylobacterales</taxon>
        <taxon>Arcobacteraceae</taxon>
        <taxon>Halarcobacter</taxon>
    </lineage>
</organism>
<evidence type="ECO:0000313" key="3">
    <source>
        <dbReference type="EMBL" id="RXJ61903.1"/>
    </source>
</evidence>
<gene>
    <name evidence="3" type="ORF">CRV06_12035</name>
</gene>
<name>A0A4Q0XXE9_9BACT</name>
<dbReference type="EMBL" id="PDKO01000011">
    <property type="protein sequence ID" value="RXJ61903.1"/>
    <property type="molecule type" value="Genomic_DNA"/>
</dbReference>
<dbReference type="InterPro" id="IPR012348">
    <property type="entry name" value="RNR-like"/>
</dbReference>
<dbReference type="Pfam" id="PF02332">
    <property type="entry name" value="Phenol_Hydrox"/>
    <property type="match status" value="1"/>
</dbReference>
<dbReference type="GO" id="GO:0016709">
    <property type="term" value="F:oxidoreductase activity, acting on paired donors, with incorporation or reduction of molecular oxygen, NAD(P)H as one donor, and incorporation of one atom of oxygen"/>
    <property type="evidence" value="ECO:0007669"/>
    <property type="project" value="InterPro"/>
</dbReference>
<protein>
    <submittedName>
        <fullName evidence="3">Phenol hydroxylase</fullName>
    </submittedName>
</protein>
<sequence length="329" mass="38264">MELNIANIEIEPKRHTFGHIAKRFGEDRPASRYEEAVYDGQATENFHYRPTYEPEFEIYDVKRTVIKMDDWYKLLDPRKFHYMTYVSTRANQNAASKRNFELIEERLLTQMIPEDIKEIIYNYLTPLRHYFYGVNLNNLSIVSRGYGTALNSASLFYASDSLGNSQHLTKIVLLLSDNNVERLEKGKNDWMNDPKWQPLRKTLEDIMVVKDPIEILVSQNLILNGLLVPLLITQFSNTLVQNGHITVSLLTEFISQLQEESIKWLDSIVKVMAEESEENNNILSKWSKSYLLKADEALAPLSDYSDNTDILPQIRLDLENRLKKIGLKI</sequence>
<dbReference type="STRING" id="877500.GCA_000935065_00368"/>
<keyword evidence="4" id="KW-1185">Reference proteome</keyword>
<dbReference type="RefSeq" id="WP_129082675.1">
    <property type="nucleotide sequence ID" value="NZ_CP041070.1"/>
</dbReference>
<keyword evidence="1" id="KW-0560">Oxidoreductase</keyword>
<dbReference type="InterPro" id="IPR012078">
    <property type="entry name" value="MP_mOase_hydro"/>
</dbReference>
<keyword evidence="2" id="KW-0503">Monooxygenase</keyword>
<evidence type="ECO:0000256" key="1">
    <source>
        <dbReference type="ARBA" id="ARBA00023002"/>
    </source>
</evidence>
<dbReference type="InterPro" id="IPR009078">
    <property type="entry name" value="Ferritin-like_SF"/>
</dbReference>